<feature type="compositionally biased region" description="Polar residues" evidence="1">
    <location>
        <begin position="62"/>
        <end position="76"/>
    </location>
</feature>
<protein>
    <submittedName>
        <fullName evidence="2">Uncharacterized protein</fullName>
    </submittedName>
</protein>
<organism evidence="2 3">
    <name type="scientific">Dendrothele bispora (strain CBS 962.96)</name>
    <dbReference type="NCBI Taxonomy" id="1314807"/>
    <lineage>
        <taxon>Eukaryota</taxon>
        <taxon>Fungi</taxon>
        <taxon>Dikarya</taxon>
        <taxon>Basidiomycota</taxon>
        <taxon>Agaricomycotina</taxon>
        <taxon>Agaricomycetes</taxon>
        <taxon>Agaricomycetidae</taxon>
        <taxon>Agaricales</taxon>
        <taxon>Agaricales incertae sedis</taxon>
        <taxon>Dendrothele</taxon>
    </lineage>
</organism>
<dbReference type="Proteomes" id="UP000297245">
    <property type="component" value="Unassembled WGS sequence"/>
</dbReference>
<accession>A0A4S8L8G7</accession>
<feature type="compositionally biased region" description="Basic and acidic residues" evidence="1">
    <location>
        <begin position="44"/>
        <end position="58"/>
    </location>
</feature>
<dbReference type="EMBL" id="ML179578">
    <property type="protein sequence ID" value="THU84841.1"/>
    <property type="molecule type" value="Genomic_DNA"/>
</dbReference>
<keyword evidence="3" id="KW-1185">Reference proteome</keyword>
<evidence type="ECO:0000313" key="3">
    <source>
        <dbReference type="Proteomes" id="UP000297245"/>
    </source>
</evidence>
<gene>
    <name evidence="2" type="ORF">K435DRAFT_869892</name>
</gene>
<evidence type="ECO:0000256" key="1">
    <source>
        <dbReference type="SAM" id="MobiDB-lite"/>
    </source>
</evidence>
<name>A0A4S8L8G7_DENBC</name>
<proteinExistence type="predicted"/>
<dbReference type="AlphaFoldDB" id="A0A4S8L8G7"/>
<evidence type="ECO:0000313" key="2">
    <source>
        <dbReference type="EMBL" id="THU84841.1"/>
    </source>
</evidence>
<reference evidence="2 3" key="1">
    <citation type="journal article" date="2019" name="Nat. Ecol. Evol.">
        <title>Megaphylogeny resolves global patterns of mushroom evolution.</title>
        <authorList>
            <person name="Varga T."/>
            <person name="Krizsan K."/>
            <person name="Foldi C."/>
            <person name="Dima B."/>
            <person name="Sanchez-Garcia M."/>
            <person name="Sanchez-Ramirez S."/>
            <person name="Szollosi G.J."/>
            <person name="Szarkandi J.G."/>
            <person name="Papp V."/>
            <person name="Albert L."/>
            <person name="Andreopoulos W."/>
            <person name="Angelini C."/>
            <person name="Antonin V."/>
            <person name="Barry K.W."/>
            <person name="Bougher N.L."/>
            <person name="Buchanan P."/>
            <person name="Buyck B."/>
            <person name="Bense V."/>
            <person name="Catcheside P."/>
            <person name="Chovatia M."/>
            <person name="Cooper J."/>
            <person name="Damon W."/>
            <person name="Desjardin D."/>
            <person name="Finy P."/>
            <person name="Geml J."/>
            <person name="Haridas S."/>
            <person name="Hughes K."/>
            <person name="Justo A."/>
            <person name="Karasinski D."/>
            <person name="Kautmanova I."/>
            <person name="Kiss B."/>
            <person name="Kocsube S."/>
            <person name="Kotiranta H."/>
            <person name="LaButti K.M."/>
            <person name="Lechner B.E."/>
            <person name="Liimatainen K."/>
            <person name="Lipzen A."/>
            <person name="Lukacs Z."/>
            <person name="Mihaltcheva S."/>
            <person name="Morgado L.N."/>
            <person name="Niskanen T."/>
            <person name="Noordeloos M.E."/>
            <person name="Ohm R.A."/>
            <person name="Ortiz-Santana B."/>
            <person name="Ovrebo C."/>
            <person name="Racz N."/>
            <person name="Riley R."/>
            <person name="Savchenko A."/>
            <person name="Shiryaev A."/>
            <person name="Soop K."/>
            <person name="Spirin V."/>
            <person name="Szebenyi C."/>
            <person name="Tomsovsky M."/>
            <person name="Tulloss R.E."/>
            <person name="Uehling J."/>
            <person name="Grigoriev I.V."/>
            <person name="Vagvolgyi C."/>
            <person name="Papp T."/>
            <person name="Martin F.M."/>
            <person name="Miettinen O."/>
            <person name="Hibbett D.S."/>
            <person name="Nagy L.G."/>
        </authorList>
    </citation>
    <scope>NUCLEOTIDE SEQUENCE [LARGE SCALE GENOMIC DNA]</scope>
    <source>
        <strain evidence="2 3">CBS 962.96</strain>
    </source>
</reference>
<feature type="region of interest" description="Disordered" evidence="1">
    <location>
        <begin position="44"/>
        <end position="98"/>
    </location>
</feature>
<sequence>MSTNSTWTCNGCHRSWNRSSDLAQHYTRATATACLEAATKARDSFRHSRLSPRRDNPRQYRPQFQSHQGPLSQSLPANEDRSSNNEPEDEALPQVFQGDFFGNDYAPADFPGFVDDDTQTEDEGELDLDRDAELPELERIWEPARTLFNNAGDGMVIDEDIDPVIC</sequence>